<keyword evidence="3" id="KW-1185">Reference proteome</keyword>
<feature type="signal peptide" evidence="1">
    <location>
        <begin position="1"/>
        <end position="22"/>
    </location>
</feature>
<dbReference type="OrthoDB" id="8937644at2759"/>
<reference evidence="2 3" key="1">
    <citation type="submission" date="2018-10" db="EMBL/GenBank/DDBJ databases">
        <title>Genome assembly for a Yunnan-Guizhou Plateau 3E fish, Anabarilius grahami (Regan), and its evolutionary and genetic applications.</title>
        <authorList>
            <person name="Jiang W."/>
        </authorList>
    </citation>
    <scope>NUCLEOTIDE SEQUENCE [LARGE SCALE GENOMIC DNA]</scope>
    <source>
        <strain evidence="2">AG-KIZ</strain>
        <tissue evidence="2">Muscle</tissue>
    </source>
</reference>
<gene>
    <name evidence="2" type="ORF">DPX16_22255</name>
</gene>
<protein>
    <submittedName>
        <fullName evidence="2">Uncharacterized protein</fullName>
    </submittedName>
</protein>
<proteinExistence type="predicted"/>
<evidence type="ECO:0000313" key="2">
    <source>
        <dbReference type="EMBL" id="ROI82020.1"/>
    </source>
</evidence>
<name>A0A3N0XNT5_ANAGA</name>
<dbReference type="EMBL" id="RJVU01067793">
    <property type="protein sequence ID" value="ROI82020.1"/>
    <property type="molecule type" value="Genomic_DNA"/>
</dbReference>
<sequence length="142" mass="16078">MNSVNSLQLFLLVWTFTAVGRADDDLCSVSCKNVTGTVGEEITLICNVSQKCSESCITLYKFYYPEIYNDSICKQNNSCEQRNSFTCRYTPTTVMTGKHGFFLQTQKAVEITEFTVNITGTVYNTVVYNSKNVCNDCRMFKV</sequence>
<keyword evidence="1" id="KW-0732">Signal</keyword>
<feature type="chain" id="PRO_5018074147" evidence="1">
    <location>
        <begin position="23"/>
        <end position="142"/>
    </location>
</feature>
<dbReference type="AlphaFoldDB" id="A0A3N0XNT5"/>
<accession>A0A3N0XNT5</accession>
<organism evidence="2 3">
    <name type="scientific">Anabarilius grahami</name>
    <name type="common">Kanglang fish</name>
    <name type="synonym">Barilius grahami</name>
    <dbReference type="NCBI Taxonomy" id="495550"/>
    <lineage>
        <taxon>Eukaryota</taxon>
        <taxon>Metazoa</taxon>
        <taxon>Chordata</taxon>
        <taxon>Craniata</taxon>
        <taxon>Vertebrata</taxon>
        <taxon>Euteleostomi</taxon>
        <taxon>Actinopterygii</taxon>
        <taxon>Neopterygii</taxon>
        <taxon>Teleostei</taxon>
        <taxon>Ostariophysi</taxon>
        <taxon>Cypriniformes</taxon>
        <taxon>Xenocyprididae</taxon>
        <taxon>Xenocypridinae</taxon>
        <taxon>Xenocypridinae incertae sedis</taxon>
        <taxon>Anabarilius</taxon>
    </lineage>
</organism>
<evidence type="ECO:0000313" key="3">
    <source>
        <dbReference type="Proteomes" id="UP000281406"/>
    </source>
</evidence>
<evidence type="ECO:0000256" key="1">
    <source>
        <dbReference type="SAM" id="SignalP"/>
    </source>
</evidence>
<comment type="caution">
    <text evidence="2">The sequence shown here is derived from an EMBL/GenBank/DDBJ whole genome shotgun (WGS) entry which is preliminary data.</text>
</comment>
<dbReference type="Proteomes" id="UP000281406">
    <property type="component" value="Unassembled WGS sequence"/>
</dbReference>